<comment type="caution">
    <text evidence="8">The sequence shown here is derived from an EMBL/GenBank/DDBJ whole genome shotgun (WGS) entry which is preliminary data.</text>
</comment>
<dbReference type="EMBL" id="PJQY01000238">
    <property type="protein sequence ID" value="PQQ15122.1"/>
    <property type="molecule type" value="Genomic_DNA"/>
</dbReference>
<dbReference type="Proteomes" id="UP000250321">
    <property type="component" value="Unassembled WGS sequence"/>
</dbReference>
<feature type="domain" description="NAC" evidence="7">
    <location>
        <begin position="17"/>
        <end position="161"/>
    </location>
</feature>
<evidence type="ECO:0000256" key="6">
    <source>
        <dbReference type="SAM" id="Phobius"/>
    </source>
</evidence>
<dbReference type="STRING" id="2094558.A0A314Z1L0"/>
<feature type="region of interest" description="Disordered" evidence="5">
    <location>
        <begin position="197"/>
        <end position="226"/>
    </location>
</feature>
<feature type="compositionally biased region" description="Basic and acidic residues" evidence="5">
    <location>
        <begin position="197"/>
        <end position="213"/>
    </location>
</feature>
<keyword evidence="6" id="KW-1133">Transmembrane helix</keyword>
<dbReference type="PANTHER" id="PTHR31744">
    <property type="entry name" value="PROTEIN CUP-SHAPED COTYLEDON 2-RELATED"/>
    <property type="match status" value="1"/>
</dbReference>
<keyword evidence="3" id="KW-0804">Transcription</keyword>
<evidence type="ECO:0000256" key="1">
    <source>
        <dbReference type="ARBA" id="ARBA00023015"/>
    </source>
</evidence>
<accession>A0A314Z1L0</accession>
<keyword evidence="9" id="KW-1185">Reference proteome</keyword>
<feature type="compositionally biased region" description="Polar residues" evidence="5">
    <location>
        <begin position="323"/>
        <end position="332"/>
    </location>
</feature>
<evidence type="ECO:0000256" key="5">
    <source>
        <dbReference type="SAM" id="MobiDB-lite"/>
    </source>
</evidence>
<dbReference type="AlphaFoldDB" id="A0A314Z1L0"/>
<dbReference type="GO" id="GO:0003677">
    <property type="term" value="F:DNA binding"/>
    <property type="evidence" value="ECO:0007669"/>
    <property type="project" value="UniProtKB-KW"/>
</dbReference>
<keyword evidence="1" id="KW-0805">Transcription regulation</keyword>
<dbReference type="InterPro" id="IPR036093">
    <property type="entry name" value="NAC_dom_sf"/>
</dbReference>
<keyword evidence="6" id="KW-0812">Transmembrane</keyword>
<dbReference type="Pfam" id="PF02365">
    <property type="entry name" value="NAM"/>
    <property type="match status" value="1"/>
</dbReference>
<keyword evidence="2" id="KW-0238">DNA-binding</keyword>
<dbReference type="SUPFAM" id="SSF101941">
    <property type="entry name" value="NAC domain"/>
    <property type="match status" value="1"/>
</dbReference>
<dbReference type="PROSITE" id="PS51005">
    <property type="entry name" value="NAC"/>
    <property type="match status" value="1"/>
</dbReference>
<proteinExistence type="predicted"/>
<dbReference type="PANTHER" id="PTHR31744:SF210">
    <property type="entry name" value="NAC DOMAIN-CONTAINING PROTEIN 86-LIKE"/>
    <property type="match status" value="1"/>
</dbReference>
<evidence type="ECO:0000313" key="9">
    <source>
        <dbReference type="Proteomes" id="UP000250321"/>
    </source>
</evidence>
<evidence type="ECO:0000256" key="2">
    <source>
        <dbReference type="ARBA" id="ARBA00023125"/>
    </source>
</evidence>
<keyword evidence="4" id="KW-0539">Nucleus</keyword>
<evidence type="ECO:0000259" key="7">
    <source>
        <dbReference type="PROSITE" id="PS51005"/>
    </source>
</evidence>
<sequence length="463" mass="52001">MGAVSKEAQLSIAASSMFPGFRFSPTDEELISYYLKNKLEGPEPGKSVEVIPEVDICNFEPWDLPAKSVIQSDNEWFFFSPRGRKYPNGSQSRRATEFGYWKATGKERNVKSSSNVIGTKRTLVFHMGRAPKGERTEWIMHEYCMNDKSQDSIVVCRLRKNSDFRLNDTTNGGPLSTVHNSENAVSKVGIDHDKPVECYSKKSTSSHDSHSTEQIDSASESNQKQTTEVTQLACIMDSYDDDFYADILNDDIISLDEASASASASASADILPVLANKSEAEQNSHQPMQAICNSEAIPFQGTANRRIHLRKRKEKFPAESLEGPNSQESPKTSADRMDDQHVLLYVIIIILVLLALFLSKFCFTDNDGSVCFLVGRFLSSQKHHNLKSAKIVPNFPKTARTPKLKLNLYPKKFRAHTKQKRHLRVGEEKVSWRQRARRSLIGFASLLRLVVTQTARYVLPVGA</sequence>
<reference evidence="8 9" key="1">
    <citation type="submission" date="2018-02" db="EMBL/GenBank/DDBJ databases">
        <title>Draft genome of wild Prunus yedoensis var. nudiflora.</title>
        <authorList>
            <person name="Baek S."/>
            <person name="Kim J.-H."/>
            <person name="Choi K."/>
            <person name="Kim G.-B."/>
            <person name="Cho A."/>
            <person name="Jang H."/>
            <person name="Shin C.-H."/>
            <person name="Yu H.-J."/>
            <person name="Mun J.-H."/>
        </authorList>
    </citation>
    <scope>NUCLEOTIDE SEQUENCE [LARGE SCALE GENOMIC DNA]</scope>
    <source>
        <strain evidence="9">cv. Jeju island</strain>
        <tissue evidence="8">Leaf</tissue>
    </source>
</reference>
<name>A0A314Z1L0_PRUYE</name>
<keyword evidence="6" id="KW-0472">Membrane</keyword>
<feature type="compositionally biased region" description="Polar residues" evidence="5">
    <location>
        <begin position="214"/>
        <end position="226"/>
    </location>
</feature>
<dbReference type="InterPro" id="IPR003441">
    <property type="entry name" value="NAC-dom"/>
</dbReference>
<feature type="region of interest" description="Disordered" evidence="5">
    <location>
        <begin position="313"/>
        <end position="334"/>
    </location>
</feature>
<protein>
    <submittedName>
        <fullName evidence="8">NAC domain-containing protein 40</fullName>
    </submittedName>
</protein>
<evidence type="ECO:0000256" key="3">
    <source>
        <dbReference type="ARBA" id="ARBA00023163"/>
    </source>
</evidence>
<gene>
    <name evidence="8" type="ORF">Pyn_27883</name>
</gene>
<dbReference type="GO" id="GO:0006355">
    <property type="term" value="P:regulation of DNA-templated transcription"/>
    <property type="evidence" value="ECO:0007669"/>
    <property type="project" value="InterPro"/>
</dbReference>
<feature type="transmembrane region" description="Helical" evidence="6">
    <location>
        <begin position="342"/>
        <end position="363"/>
    </location>
</feature>
<dbReference type="Gene3D" id="2.170.150.80">
    <property type="entry name" value="NAC domain"/>
    <property type="match status" value="1"/>
</dbReference>
<evidence type="ECO:0000256" key="4">
    <source>
        <dbReference type="ARBA" id="ARBA00023242"/>
    </source>
</evidence>
<organism evidence="8 9">
    <name type="scientific">Prunus yedoensis var. nudiflora</name>
    <dbReference type="NCBI Taxonomy" id="2094558"/>
    <lineage>
        <taxon>Eukaryota</taxon>
        <taxon>Viridiplantae</taxon>
        <taxon>Streptophyta</taxon>
        <taxon>Embryophyta</taxon>
        <taxon>Tracheophyta</taxon>
        <taxon>Spermatophyta</taxon>
        <taxon>Magnoliopsida</taxon>
        <taxon>eudicotyledons</taxon>
        <taxon>Gunneridae</taxon>
        <taxon>Pentapetalae</taxon>
        <taxon>rosids</taxon>
        <taxon>fabids</taxon>
        <taxon>Rosales</taxon>
        <taxon>Rosaceae</taxon>
        <taxon>Amygdaloideae</taxon>
        <taxon>Amygdaleae</taxon>
        <taxon>Prunus</taxon>
    </lineage>
</organism>
<evidence type="ECO:0000313" key="8">
    <source>
        <dbReference type="EMBL" id="PQQ15122.1"/>
    </source>
</evidence>
<dbReference type="OrthoDB" id="1935348at2759"/>